<protein>
    <submittedName>
        <fullName evidence="1">Heterokaryon incompatibility protein-domain-containing protein</fullName>
    </submittedName>
</protein>
<dbReference type="AlphaFoldDB" id="A0AAW0QN84"/>
<gene>
    <name evidence="1" type="ORF">PG999_007776</name>
</gene>
<proteinExistence type="predicted"/>
<dbReference type="Proteomes" id="UP001392437">
    <property type="component" value="Unassembled WGS sequence"/>
</dbReference>
<evidence type="ECO:0000313" key="1">
    <source>
        <dbReference type="EMBL" id="KAK8109639.1"/>
    </source>
</evidence>
<sequence length="307" mass="34716">MFKNSGGFFSYHEWETVEPFIRTNRGLQITLPLRPVEPGVFVAALNCPKPSGSDGFVGIYLQAMSSLDRRREGGSDRRYARIRSDDIVAINNISDRGNTTNIVVCNSGAIPPQLMIYPDHIVQLRHGPDPGLGWTIYGTMGIVSKDYLIFKSKDWIPRGLDHAFWLSKKPRCLAAVIVFSRPDESKLTILLGSGNSVEDVGIEIVNGSDDQTFGEWARRFHPQARDRSNPWEFAHERVYVNTDWQVFHSRKYHVVDITVQLNHSLDDGETNMDETRQIASIVPEVQAARENGSSRLRRLIKRLNPGL</sequence>
<evidence type="ECO:0000313" key="2">
    <source>
        <dbReference type="Proteomes" id="UP001392437"/>
    </source>
</evidence>
<accession>A0AAW0QN84</accession>
<name>A0AAW0QN84_9PEZI</name>
<reference evidence="1 2" key="1">
    <citation type="submission" date="2023-01" db="EMBL/GenBank/DDBJ databases">
        <title>Analysis of 21 Apiospora genomes using comparative genomics revels a genus with tremendous synthesis potential of carbohydrate active enzymes and secondary metabolites.</title>
        <authorList>
            <person name="Sorensen T."/>
        </authorList>
    </citation>
    <scope>NUCLEOTIDE SEQUENCE [LARGE SCALE GENOMIC DNA]</scope>
    <source>
        <strain evidence="1 2">CBS 117206</strain>
    </source>
</reference>
<keyword evidence="2" id="KW-1185">Reference proteome</keyword>
<organism evidence="1 2">
    <name type="scientific">Apiospora kogelbergensis</name>
    <dbReference type="NCBI Taxonomy" id="1337665"/>
    <lineage>
        <taxon>Eukaryota</taxon>
        <taxon>Fungi</taxon>
        <taxon>Dikarya</taxon>
        <taxon>Ascomycota</taxon>
        <taxon>Pezizomycotina</taxon>
        <taxon>Sordariomycetes</taxon>
        <taxon>Xylariomycetidae</taxon>
        <taxon>Amphisphaeriales</taxon>
        <taxon>Apiosporaceae</taxon>
        <taxon>Apiospora</taxon>
    </lineage>
</organism>
<comment type="caution">
    <text evidence="1">The sequence shown here is derived from an EMBL/GenBank/DDBJ whole genome shotgun (WGS) entry which is preliminary data.</text>
</comment>
<dbReference type="EMBL" id="JAQQWP010000007">
    <property type="protein sequence ID" value="KAK8109639.1"/>
    <property type="molecule type" value="Genomic_DNA"/>
</dbReference>